<dbReference type="PROSITE" id="PS50005">
    <property type="entry name" value="TPR"/>
    <property type="match status" value="1"/>
</dbReference>
<comment type="catalytic activity">
    <reaction evidence="8">
        <text>L-seryl-[protein] + ATP = O-phospho-L-seryl-[protein] + ADP + H(+)</text>
        <dbReference type="Rhea" id="RHEA:17989"/>
        <dbReference type="Rhea" id="RHEA-COMP:9863"/>
        <dbReference type="Rhea" id="RHEA-COMP:11604"/>
        <dbReference type="ChEBI" id="CHEBI:15378"/>
        <dbReference type="ChEBI" id="CHEBI:29999"/>
        <dbReference type="ChEBI" id="CHEBI:30616"/>
        <dbReference type="ChEBI" id="CHEBI:83421"/>
        <dbReference type="ChEBI" id="CHEBI:456216"/>
        <dbReference type="EC" id="2.7.11.1"/>
    </reaction>
</comment>
<dbReference type="GO" id="GO:0004674">
    <property type="term" value="F:protein serine/threonine kinase activity"/>
    <property type="evidence" value="ECO:0007669"/>
    <property type="project" value="UniProtKB-KW"/>
</dbReference>
<dbReference type="CDD" id="cd14014">
    <property type="entry name" value="STKc_PknB_like"/>
    <property type="match status" value="1"/>
</dbReference>
<dbReference type="PROSITE" id="PS50011">
    <property type="entry name" value="PROTEIN_KINASE_DOM"/>
    <property type="match status" value="1"/>
</dbReference>
<evidence type="ECO:0000313" key="14">
    <source>
        <dbReference type="Proteomes" id="UP000002432"/>
    </source>
</evidence>
<comment type="catalytic activity">
    <reaction evidence="7">
        <text>L-threonyl-[protein] + ATP = O-phospho-L-threonyl-[protein] + ADP + H(+)</text>
        <dbReference type="Rhea" id="RHEA:46608"/>
        <dbReference type="Rhea" id="RHEA-COMP:11060"/>
        <dbReference type="Rhea" id="RHEA-COMP:11605"/>
        <dbReference type="ChEBI" id="CHEBI:15378"/>
        <dbReference type="ChEBI" id="CHEBI:30013"/>
        <dbReference type="ChEBI" id="CHEBI:30616"/>
        <dbReference type="ChEBI" id="CHEBI:61977"/>
        <dbReference type="ChEBI" id="CHEBI:456216"/>
        <dbReference type="EC" id="2.7.11.1"/>
    </reaction>
</comment>
<evidence type="ECO:0000256" key="2">
    <source>
        <dbReference type="ARBA" id="ARBA00022527"/>
    </source>
</evidence>
<dbReference type="InterPro" id="IPR011009">
    <property type="entry name" value="Kinase-like_dom_sf"/>
</dbReference>
<evidence type="ECO:0000256" key="8">
    <source>
        <dbReference type="ARBA" id="ARBA00048679"/>
    </source>
</evidence>
<dbReference type="InterPro" id="IPR017441">
    <property type="entry name" value="Protein_kinase_ATP_BS"/>
</dbReference>
<dbReference type="InterPro" id="IPR008271">
    <property type="entry name" value="Ser/Thr_kinase_AS"/>
</dbReference>
<keyword evidence="2 13" id="KW-0723">Serine/threonine-protein kinase</keyword>
<dbReference type="Gene3D" id="1.25.40.10">
    <property type="entry name" value="Tetratricopeptide repeat domain"/>
    <property type="match status" value="2"/>
</dbReference>
<reference evidence="13 14" key="1">
    <citation type="journal article" date="2009" name="Appl. Environ. Microbiol.">
        <title>Three genomes from the phylum Acidobacteria provide insight into the lifestyles of these microorganisms in soils.</title>
        <authorList>
            <person name="Ward N.L."/>
            <person name="Challacombe J.F."/>
            <person name="Janssen P.H."/>
            <person name="Henrissat B."/>
            <person name="Coutinho P.M."/>
            <person name="Wu M."/>
            <person name="Xie G."/>
            <person name="Haft D.H."/>
            <person name="Sait M."/>
            <person name="Badger J."/>
            <person name="Barabote R.D."/>
            <person name="Bradley B."/>
            <person name="Brettin T.S."/>
            <person name="Brinkac L.M."/>
            <person name="Bruce D."/>
            <person name="Creasy T."/>
            <person name="Daugherty S.C."/>
            <person name="Davidsen T.M."/>
            <person name="DeBoy R.T."/>
            <person name="Detter J.C."/>
            <person name="Dodson R.J."/>
            <person name="Durkin A.S."/>
            <person name="Ganapathy A."/>
            <person name="Gwinn-Giglio M."/>
            <person name="Han C.S."/>
            <person name="Khouri H."/>
            <person name="Kiss H."/>
            <person name="Kothari S.P."/>
            <person name="Madupu R."/>
            <person name="Nelson K.E."/>
            <person name="Nelson W.C."/>
            <person name="Paulsen I."/>
            <person name="Penn K."/>
            <person name="Ren Q."/>
            <person name="Rosovitz M.J."/>
            <person name="Selengut J.D."/>
            <person name="Shrivastava S."/>
            <person name="Sullivan S.A."/>
            <person name="Tapia R."/>
            <person name="Thompson L.S."/>
            <person name="Watkins K.L."/>
            <person name="Yang Q."/>
            <person name="Yu C."/>
            <person name="Zafar N."/>
            <person name="Zhou L."/>
            <person name="Kuske C.R."/>
        </authorList>
    </citation>
    <scope>NUCLEOTIDE SEQUENCE [LARGE SCALE GENOMIC DNA]</scope>
    <source>
        <strain evidence="13 14">Ellin345</strain>
    </source>
</reference>
<dbReference type="EnsemblBacteria" id="ABF40055">
    <property type="protein sequence ID" value="ABF40055"/>
    <property type="gene ID" value="Acid345_1052"/>
</dbReference>
<dbReference type="SMART" id="SM00028">
    <property type="entry name" value="TPR"/>
    <property type="match status" value="5"/>
</dbReference>
<keyword evidence="11" id="KW-0812">Transmembrane</keyword>
<dbReference type="EC" id="2.7.11.1" evidence="1"/>
<accession>Q1ISU5</accession>
<dbReference type="HOGENOM" id="CLU_013589_0_0_0"/>
<keyword evidence="6 10" id="KW-0067">ATP-binding</keyword>
<evidence type="ECO:0000256" key="9">
    <source>
        <dbReference type="PROSITE-ProRule" id="PRU00339"/>
    </source>
</evidence>
<evidence type="ECO:0000256" key="4">
    <source>
        <dbReference type="ARBA" id="ARBA00022741"/>
    </source>
</evidence>
<dbReference type="OrthoDB" id="9797180at2"/>
<dbReference type="EMBL" id="CP000360">
    <property type="protein sequence ID" value="ABF40055.1"/>
    <property type="molecule type" value="Genomic_DNA"/>
</dbReference>
<keyword evidence="14" id="KW-1185">Reference proteome</keyword>
<proteinExistence type="predicted"/>
<sequence>MIGQIVSHYRIVEQIGGGGMGVVYKAEDTRLHRLVALKFLPEDVAEDTATLARFQREARAASALNHPNICSIFDIGEQEGRAFIAMEYLDGVTLKHLIGRSPVEMSKLLGLAIEIADALDAAHTQGIVHRDIKPPNIFVTKRGHAKILDFGLAKMSQEQETESRLVAVTSDGLTGEHRTSPGTTMGTIAYMSPEQARGKELDARTDLFSFGVVLYEMSTGTLPFRGESSVETFEAILGRVPVAPVRLNPDVPHELERIISKALEKDRNLRYQSAAEMQADLKRLKRDTDSGTIITAISAPPAPAPVPTQRRKTPLIVGLVAIVVVAALVWAGVSYFARPSVIGAIAVLPFVNAGNDPNTEYLSDGLTDSLIDRLSNLPNLTVMSRSAVFRYKGQQVDPQTVGRDLHVGALLTGRVIQHGDKVQINVELVSAKDDSHIWGRRYEESLSQAQSVEVRIASDISDRLGLRLSGEAQQKLRKQYTNNPEAYQLYLKGVYWSNKATRDSLNKGKEYFEQAVKNDPNYALPYTGLAVYYRIADDWFMAPHDCMPKAKEAAEKALQLDPSSPQAHTEMGEVYFFYEFRWADAEKEFRRSIELNPDYALAHSDLGWLLTSTGRAQEGISESKRGQELDPLSLDTNIYYGLSLYFTRKYDAAETQFHKTLDLEPDYWFAHAYLGRTYARTGRVKDAIAELQKAEKLSEGITETRTGLGVAYVANGQSFEARGILDKLITQSDPYVPPYNLAELYAALGDKDRSIESLRKAYEARSIYMTFVKFDPELEAIRSDPRYSDLLREMGLDP</sequence>
<dbReference type="KEGG" id="aba:Acid345_1052"/>
<feature type="domain" description="Protein kinase" evidence="12">
    <location>
        <begin position="9"/>
        <end position="284"/>
    </location>
</feature>
<dbReference type="Gene3D" id="3.40.50.10070">
    <property type="entry name" value="TolB, N-terminal domain"/>
    <property type="match status" value="1"/>
</dbReference>
<dbReference type="PROSITE" id="PS00108">
    <property type="entry name" value="PROTEIN_KINASE_ST"/>
    <property type="match status" value="1"/>
</dbReference>
<dbReference type="InterPro" id="IPR011990">
    <property type="entry name" value="TPR-like_helical_dom_sf"/>
</dbReference>
<dbReference type="GO" id="GO:0005524">
    <property type="term" value="F:ATP binding"/>
    <property type="evidence" value="ECO:0007669"/>
    <property type="project" value="UniProtKB-UniRule"/>
</dbReference>
<evidence type="ECO:0000256" key="11">
    <source>
        <dbReference type="SAM" id="Phobius"/>
    </source>
</evidence>
<dbReference type="PANTHER" id="PTHR43289">
    <property type="entry name" value="MITOGEN-ACTIVATED PROTEIN KINASE KINASE KINASE 20-RELATED"/>
    <property type="match status" value="1"/>
</dbReference>
<dbReference type="Gene3D" id="3.30.200.20">
    <property type="entry name" value="Phosphorylase Kinase, domain 1"/>
    <property type="match status" value="1"/>
</dbReference>
<dbReference type="Gene3D" id="1.10.510.10">
    <property type="entry name" value="Transferase(Phosphotransferase) domain 1"/>
    <property type="match status" value="1"/>
</dbReference>
<evidence type="ECO:0000256" key="7">
    <source>
        <dbReference type="ARBA" id="ARBA00047899"/>
    </source>
</evidence>
<keyword evidence="3" id="KW-0808">Transferase</keyword>
<feature type="repeat" description="TPR" evidence="9">
    <location>
        <begin position="634"/>
        <end position="667"/>
    </location>
</feature>
<evidence type="ECO:0000256" key="1">
    <source>
        <dbReference type="ARBA" id="ARBA00012513"/>
    </source>
</evidence>
<dbReference type="AlphaFoldDB" id="Q1ISU5"/>
<dbReference type="Proteomes" id="UP000002432">
    <property type="component" value="Chromosome"/>
</dbReference>
<name>Q1ISU5_KORVE</name>
<dbReference type="SMART" id="SM00220">
    <property type="entry name" value="S_TKc"/>
    <property type="match status" value="1"/>
</dbReference>
<dbReference type="eggNOG" id="COG0457">
    <property type="taxonomic scope" value="Bacteria"/>
</dbReference>
<keyword evidence="11" id="KW-1133">Transmembrane helix</keyword>
<dbReference type="PANTHER" id="PTHR43289:SF6">
    <property type="entry name" value="SERINE_THREONINE-PROTEIN KINASE NEKL-3"/>
    <property type="match status" value="1"/>
</dbReference>
<dbReference type="FunFam" id="1.10.510.10:FF:000021">
    <property type="entry name" value="Serine/threonine protein kinase"/>
    <property type="match status" value="1"/>
</dbReference>
<dbReference type="Pfam" id="PF00069">
    <property type="entry name" value="Pkinase"/>
    <property type="match status" value="1"/>
</dbReference>
<evidence type="ECO:0000259" key="12">
    <source>
        <dbReference type="PROSITE" id="PS50011"/>
    </source>
</evidence>
<keyword evidence="4 10" id="KW-0547">Nucleotide-binding</keyword>
<dbReference type="Pfam" id="PF13181">
    <property type="entry name" value="TPR_8"/>
    <property type="match status" value="1"/>
</dbReference>
<dbReference type="eggNOG" id="COG0515">
    <property type="taxonomic scope" value="Bacteria"/>
</dbReference>
<dbReference type="SUPFAM" id="SSF48452">
    <property type="entry name" value="TPR-like"/>
    <property type="match status" value="1"/>
</dbReference>
<keyword evidence="5 13" id="KW-0418">Kinase</keyword>
<gene>
    <name evidence="13" type="ordered locus">Acid345_1052</name>
</gene>
<feature type="binding site" evidence="10">
    <location>
        <position position="38"/>
    </location>
    <ligand>
        <name>ATP</name>
        <dbReference type="ChEBI" id="CHEBI:30616"/>
    </ligand>
</feature>
<evidence type="ECO:0000256" key="5">
    <source>
        <dbReference type="ARBA" id="ARBA00022777"/>
    </source>
</evidence>
<evidence type="ECO:0000256" key="10">
    <source>
        <dbReference type="PROSITE-ProRule" id="PRU10141"/>
    </source>
</evidence>
<dbReference type="Pfam" id="PF13432">
    <property type="entry name" value="TPR_16"/>
    <property type="match status" value="2"/>
</dbReference>
<evidence type="ECO:0000313" key="13">
    <source>
        <dbReference type="EMBL" id="ABF40055.1"/>
    </source>
</evidence>
<dbReference type="FunFam" id="3.30.200.20:FF:000035">
    <property type="entry name" value="Serine/threonine protein kinase Stk1"/>
    <property type="match status" value="1"/>
</dbReference>
<dbReference type="InterPro" id="IPR019734">
    <property type="entry name" value="TPR_rpt"/>
</dbReference>
<organism evidence="13 14">
    <name type="scientific">Koribacter versatilis (strain Ellin345)</name>
    <dbReference type="NCBI Taxonomy" id="204669"/>
    <lineage>
        <taxon>Bacteria</taxon>
        <taxon>Pseudomonadati</taxon>
        <taxon>Acidobacteriota</taxon>
        <taxon>Terriglobia</taxon>
        <taxon>Terriglobales</taxon>
        <taxon>Candidatus Korobacteraceae</taxon>
        <taxon>Candidatus Korobacter</taxon>
    </lineage>
</organism>
<evidence type="ECO:0000256" key="3">
    <source>
        <dbReference type="ARBA" id="ARBA00022679"/>
    </source>
</evidence>
<feature type="transmembrane region" description="Helical" evidence="11">
    <location>
        <begin position="315"/>
        <end position="337"/>
    </location>
</feature>
<evidence type="ECO:0000256" key="6">
    <source>
        <dbReference type="ARBA" id="ARBA00022840"/>
    </source>
</evidence>
<dbReference type="RefSeq" id="WP_011521857.1">
    <property type="nucleotide sequence ID" value="NC_008009.1"/>
</dbReference>
<keyword evidence="9" id="KW-0802">TPR repeat</keyword>
<dbReference type="NCBIfam" id="NF047558">
    <property type="entry name" value="TPR_END_plus"/>
    <property type="match status" value="1"/>
</dbReference>
<protein>
    <recommendedName>
        <fullName evidence="1">non-specific serine/threonine protein kinase</fullName>
        <ecNumber evidence="1">2.7.11.1</ecNumber>
    </recommendedName>
</protein>
<keyword evidence="11" id="KW-0472">Membrane</keyword>
<dbReference type="InterPro" id="IPR000719">
    <property type="entry name" value="Prot_kinase_dom"/>
</dbReference>
<dbReference type="eggNOG" id="COG5616">
    <property type="taxonomic scope" value="Bacteria"/>
</dbReference>
<dbReference type="PROSITE" id="PS00107">
    <property type="entry name" value="PROTEIN_KINASE_ATP"/>
    <property type="match status" value="1"/>
</dbReference>
<dbReference type="STRING" id="204669.Acid345_1052"/>
<dbReference type="SUPFAM" id="SSF56112">
    <property type="entry name" value="Protein kinase-like (PK-like)"/>
    <property type="match status" value="1"/>
</dbReference>